<dbReference type="InterPro" id="IPR001109">
    <property type="entry name" value="Hydrogenase_HupF/HypC"/>
</dbReference>
<dbReference type="SUPFAM" id="SSF159127">
    <property type="entry name" value="HupF/HypC-like"/>
    <property type="match status" value="1"/>
</dbReference>
<dbReference type="PANTHER" id="PTHR35177:SF1">
    <property type="entry name" value="HYDROGENASE MATURATION FACTOR HYPC"/>
    <property type="match status" value="1"/>
</dbReference>
<organism evidence="2 3">
    <name type="scientific">Oricola thermophila</name>
    <dbReference type="NCBI Taxonomy" id="2742145"/>
    <lineage>
        <taxon>Bacteria</taxon>
        <taxon>Pseudomonadati</taxon>
        <taxon>Pseudomonadota</taxon>
        <taxon>Alphaproteobacteria</taxon>
        <taxon>Hyphomicrobiales</taxon>
        <taxon>Ahrensiaceae</taxon>
        <taxon>Oricola</taxon>
    </lineage>
</organism>
<dbReference type="NCBIfam" id="TIGR00074">
    <property type="entry name" value="hypC_hupF"/>
    <property type="match status" value="1"/>
</dbReference>
<dbReference type="AlphaFoldDB" id="A0A6N1V9W6"/>
<dbReference type="GO" id="GO:0005506">
    <property type="term" value="F:iron ion binding"/>
    <property type="evidence" value="ECO:0007669"/>
    <property type="project" value="TreeGrafter"/>
</dbReference>
<dbReference type="PRINTS" id="PR00445">
    <property type="entry name" value="HUPFHYPC"/>
</dbReference>
<dbReference type="PANTHER" id="PTHR35177">
    <property type="entry name" value="HYDROGENASE MATURATION FACTOR HYBG"/>
    <property type="match status" value="1"/>
</dbReference>
<protein>
    <submittedName>
        <fullName evidence="2">HypC/HybG/HupF family hydrogenase formation chaperone</fullName>
    </submittedName>
</protein>
<dbReference type="PROSITE" id="PS01097">
    <property type="entry name" value="HUPF_HYPC"/>
    <property type="match status" value="1"/>
</dbReference>
<gene>
    <name evidence="2" type="ORF">HTY61_01960</name>
</gene>
<dbReference type="KEGG" id="orm:HTY61_01960"/>
<proteinExistence type="inferred from homology"/>
<evidence type="ECO:0000313" key="2">
    <source>
        <dbReference type="EMBL" id="QKV17313.1"/>
    </source>
</evidence>
<evidence type="ECO:0000256" key="1">
    <source>
        <dbReference type="ARBA" id="ARBA00006018"/>
    </source>
</evidence>
<comment type="similarity">
    <text evidence="1">Belongs to the HupF/HypC family.</text>
</comment>
<dbReference type="Proteomes" id="UP000509367">
    <property type="component" value="Chromosome"/>
</dbReference>
<name>A0A6N1V9W6_9HYPH</name>
<dbReference type="InterPro" id="IPR019812">
    <property type="entry name" value="Hydgase_assmbl_chp_CS"/>
</dbReference>
<dbReference type="GO" id="GO:0051604">
    <property type="term" value="P:protein maturation"/>
    <property type="evidence" value="ECO:0007669"/>
    <property type="project" value="TreeGrafter"/>
</dbReference>
<dbReference type="EMBL" id="CP054836">
    <property type="protein sequence ID" value="QKV17313.1"/>
    <property type="molecule type" value="Genomic_DNA"/>
</dbReference>
<dbReference type="GO" id="GO:1902670">
    <property type="term" value="F:carbon dioxide binding"/>
    <property type="evidence" value="ECO:0007669"/>
    <property type="project" value="TreeGrafter"/>
</dbReference>
<dbReference type="Pfam" id="PF01455">
    <property type="entry name" value="HupF_HypC"/>
    <property type="match status" value="1"/>
</dbReference>
<reference evidence="2 3" key="1">
    <citation type="submission" date="2020-06" db="EMBL/GenBank/DDBJ databases">
        <title>Oricola thermophila sp. nov. isolated from a tidal sediments.</title>
        <authorList>
            <person name="Kwon K.K."/>
            <person name="Yang S.-H."/>
            <person name="Park M.-J."/>
        </authorList>
    </citation>
    <scope>NUCLEOTIDE SEQUENCE [LARGE SCALE GENOMIC DNA]</scope>
    <source>
        <strain evidence="2 3">MEBiC13590</strain>
    </source>
</reference>
<sequence length="104" mass="11420">MCVGIPMQVIEVDGSRALCRARDGEHAIDMSLVGTVEAGTWVMTFLGAARETISEETARQSADALAALEMVMRGDVGFEHLFADLIDREPELPEFLRPKTQRNA</sequence>
<keyword evidence="3" id="KW-1185">Reference proteome</keyword>
<dbReference type="Gene3D" id="2.30.30.140">
    <property type="match status" value="1"/>
</dbReference>
<accession>A0A6N1V9W6</accession>
<evidence type="ECO:0000313" key="3">
    <source>
        <dbReference type="Proteomes" id="UP000509367"/>
    </source>
</evidence>